<evidence type="ECO:0008006" key="3">
    <source>
        <dbReference type="Google" id="ProtNLM"/>
    </source>
</evidence>
<keyword evidence="2" id="KW-1185">Reference proteome</keyword>
<dbReference type="EMBL" id="JBHUCO010000058">
    <property type="protein sequence ID" value="MFD1523158.1"/>
    <property type="molecule type" value="Genomic_DNA"/>
</dbReference>
<dbReference type="Proteomes" id="UP001597114">
    <property type="component" value="Unassembled WGS sequence"/>
</dbReference>
<dbReference type="RefSeq" id="WP_344727757.1">
    <property type="nucleotide sequence ID" value="NZ_BAAAUS010000046.1"/>
</dbReference>
<sequence>MRNTELEKLDGLVGRWTTTLSDAWFLEPPGTTVPGTTTIEWLGESFLVVRSELGGGRHAHSEMSLVLGRSDPNDRFVALYHDDRGVCRQYAMTFDGGHWTMAREDPDFHQRFIADVEQDRIVGRWEASEDAGTTWRKDFDLTFERA</sequence>
<reference evidence="2" key="1">
    <citation type="journal article" date="2019" name="Int. J. Syst. Evol. Microbiol.">
        <title>The Global Catalogue of Microorganisms (GCM) 10K type strain sequencing project: providing services to taxonomists for standard genome sequencing and annotation.</title>
        <authorList>
            <consortium name="The Broad Institute Genomics Platform"/>
            <consortium name="The Broad Institute Genome Sequencing Center for Infectious Disease"/>
            <person name="Wu L."/>
            <person name="Ma J."/>
        </authorList>
    </citation>
    <scope>NUCLEOTIDE SEQUENCE [LARGE SCALE GENOMIC DNA]</scope>
    <source>
        <strain evidence="2">CCM 7043</strain>
    </source>
</reference>
<proteinExistence type="predicted"/>
<protein>
    <recommendedName>
        <fullName evidence="3">DUF1579 domain-containing protein</fullName>
    </recommendedName>
</protein>
<evidence type="ECO:0000313" key="2">
    <source>
        <dbReference type="Proteomes" id="UP001597114"/>
    </source>
</evidence>
<comment type="caution">
    <text evidence="1">The sequence shown here is derived from an EMBL/GenBank/DDBJ whole genome shotgun (WGS) entry which is preliminary data.</text>
</comment>
<gene>
    <name evidence="1" type="ORF">ACFSJD_37130</name>
</gene>
<evidence type="ECO:0000313" key="1">
    <source>
        <dbReference type="EMBL" id="MFD1523158.1"/>
    </source>
</evidence>
<organism evidence="1 2">
    <name type="scientific">Pseudonocardia yunnanensis</name>
    <dbReference type="NCBI Taxonomy" id="58107"/>
    <lineage>
        <taxon>Bacteria</taxon>
        <taxon>Bacillati</taxon>
        <taxon>Actinomycetota</taxon>
        <taxon>Actinomycetes</taxon>
        <taxon>Pseudonocardiales</taxon>
        <taxon>Pseudonocardiaceae</taxon>
        <taxon>Pseudonocardia</taxon>
    </lineage>
</organism>
<name>A0ABW4F834_9PSEU</name>
<accession>A0ABW4F834</accession>